<organism evidence="2 3">
    <name type="scientific">Portunus trituberculatus</name>
    <name type="common">Swimming crab</name>
    <name type="synonym">Neptunus trituberculatus</name>
    <dbReference type="NCBI Taxonomy" id="210409"/>
    <lineage>
        <taxon>Eukaryota</taxon>
        <taxon>Metazoa</taxon>
        <taxon>Ecdysozoa</taxon>
        <taxon>Arthropoda</taxon>
        <taxon>Crustacea</taxon>
        <taxon>Multicrustacea</taxon>
        <taxon>Malacostraca</taxon>
        <taxon>Eumalacostraca</taxon>
        <taxon>Eucarida</taxon>
        <taxon>Decapoda</taxon>
        <taxon>Pleocyemata</taxon>
        <taxon>Brachyura</taxon>
        <taxon>Eubrachyura</taxon>
        <taxon>Portunoidea</taxon>
        <taxon>Portunidae</taxon>
        <taxon>Portuninae</taxon>
        <taxon>Portunus</taxon>
    </lineage>
</organism>
<accession>A0A5B7EMK2</accession>
<evidence type="ECO:0000313" key="3">
    <source>
        <dbReference type="Proteomes" id="UP000324222"/>
    </source>
</evidence>
<protein>
    <submittedName>
        <fullName evidence="2">Uncharacterized protein</fullName>
    </submittedName>
</protein>
<dbReference type="EMBL" id="VSRR010003018">
    <property type="protein sequence ID" value="MPC34273.1"/>
    <property type="molecule type" value="Genomic_DNA"/>
</dbReference>
<dbReference type="AlphaFoldDB" id="A0A5B7EMK2"/>
<evidence type="ECO:0000313" key="2">
    <source>
        <dbReference type="EMBL" id="MPC34273.1"/>
    </source>
</evidence>
<gene>
    <name evidence="2" type="ORF">E2C01_027656</name>
</gene>
<dbReference type="Proteomes" id="UP000324222">
    <property type="component" value="Unassembled WGS sequence"/>
</dbReference>
<name>A0A5B7EMK2_PORTR</name>
<sequence length="121" mass="12952">MIITPPSPTTLSPSTLLTPSPTAVPHAQRRPGEVAGVLTRQPQLQVAWIGGGNGGTSRVLPVNPRVHCLMRGKTGIPRLTTFSEAIILFLLEWSSGEGLEGVAGLHLRASWVSTQKAQRKR</sequence>
<comment type="caution">
    <text evidence="2">The sequence shown here is derived from an EMBL/GenBank/DDBJ whole genome shotgun (WGS) entry which is preliminary data.</text>
</comment>
<proteinExistence type="predicted"/>
<reference evidence="2 3" key="1">
    <citation type="submission" date="2019-05" db="EMBL/GenBank/DDBJ databases">
        <title>Another draft genome of Portunus trituberculatus and its Hox gene families provides insights of decapod evolution.</title>
        <authorList>
            <person name="Jeong J.-H."/>
            <person name="Song I."/>
            <person name="Kim S."/>
            <person name="Choi T."/>
            <person name="Kim D."/>
            <person name="Ryu S."/>
            <person name="Kim W."/>
        </authorList>
    </citation>
    <scope>NUCLEOTIDE SEQUENCE [LARGE SCALE GENOMIC DNA]</scope>
    <source>
        <tissue evidence="2">Muscle</tissue>
    </source>
</reference>
<feature type="compositionally biased region" description="Low complexity" evidence="1">
    <location>
        <begin position="9"/>
        <end position="21"/>
    </location>
</feature>
<feature type="region of interest" description="Disordered" evidence="1">
    <location>
        <begin position="1"/>
        <end position="29"/>
    </location>
</feature>
<evidence type="ECO:0000256" key="1">
    <source>
        <dbReference type="SAM" id="MobiDB-lite"/>
    </source>
</evidence>
<keyword evidence="3" id="KW-1185">Reference proteome</keyword>